<name>A0ABQ2XXS2_9BURK</name>
<dbReference type="EMBL" id="BMYU01000002">
    <property type="protein sequence ID" value="GGX36181.1"/>
    <property type="molecule type" value="Genomic_DNA"/>
</dbReference>
<dbReference type="RefSeq" id="WP_189356163.1">
    <property type="nucleotide sequence ID" value="NZ_BMYU01000002.1"/>
</dbReference>
<keyword evidence="2" id="KW-1185">Reference proteome</keyword>
<organism evidence="1 2">
    <name type="scientific">Undibacterium squillarum</name>
    <dbReference type="NCBI Taxonomy" id="1131567"/>
    <lineage>
        <taxon>Bacteria</taxon>
        <taxon>Pseudomonadati</taxon>
        <taxon>Pseudomonadota</taxon>
        <taxon>Betaproteobacteria</taxon>
        <taxon>Burkholderiales</taxon>
        <taxon>Oxalobacteraceae</taxon>
        <taxon>Undibacterium</taxon>
    </lineage>
</organism>
<comment type="caution">
    <text evidence="1">The sequence shown here is derived from an EMBL/GenBank/DDBJ whole genome shotgun (WGS) entry which is preliminary data.</text>
</comment>
<evidence type="ECO:0000313" key="2">
    <source>
        <dbReference type="Proteomes" id="UP000653343"/>
    </source>
</evidence>
<dbReference type="Proteomes" id="UP000653343">
    <property type="component" value="Unassembled WGS sequence"/>
</dbReference>
<proteinExistence type="predicted"/>
<protein>
    <submittedName>
        <fullName evidence="1">Uncharacterized protein</fullName>
    </submittedName>
</protein>
<sequence length="110" mass="12329">MANAIHSHQLMIGGQDLIKLEKLAFDKAKTLAENQQKSFDEVNSDFSAEINKIDMQVEKKYGSAVTKVVVKSDNPNAKVPNFGNNLNYLDVVIEFQYKTPCIKFFGNSSK</sequence>
<reference evidence="2" key="1">
    <citation type="journal article" date="2019" name="Int. J. Syst. Evol. Microbiol.">
        <title>The Global Catalogue of Microorganisms (GCM) 10K type strain sequencing project: providing services to taxonomists for standard genome sequencing and annotation.</title>
        <authorList>
            <consortium name="The Broad Institute Genomics Platform"/>
            <consortium name="The Broad Institute Genome Sequencing Center for Infectious Disease"/>
            <person name="Wu L."/>
            <person name="Ma J."/>
        </authorList>
    </citation>
    <scope>NUCLEOTIDE SEQUENCE [LARGE SCALE GENOMIC DNA]</scope>
    <source>
        <strain evidence="2">KCTC 23917</strain>
    </source>
</reference>
<accession>A0ABQ2XXS2</accession>
<gene>
    <name evidence="1" type="ORF">GCM10010946_12270</name>
</gene>
<evidence type="ECO:0000313" key="1">
    <source>
        <dbReference type="EMBL" id="GGX36181.1"/>
    </source>
</evidence>